<gene>
    <name evidence="2" type="primary">RvY_06371-1</name>
    <name evidence="2" type="synonym">RvY_06371.1</name>
    <name evidence="2" type="ORF">RvY_06371</name>
</gene>
<comment type="caution">
    <text evidence="2">The sequence shown here is derived from an EMBL/GenBank/DDBJ whole genome shotgun (WGS) entry which is preliminary data.</text>
</comment>
<organism evidence="2 3">
    <name type="scientific">Ramazzottius varieornatus</name>
    <name type="common">Water bear</name>
    <name type="synonym">Tardigrade</name>
    <dbReference type="NCBI Taxonomy" id="947166"/>
    <lineage>
        <taxon>Eukaryota</taxon>
        <taxon>Metazoa</taxon>
        <taxon>Ecdysozoa</taxon>
        <taxon>Tardigrada</taxon>
        <taxon>Eutardigrada</taxon>
        <taxon>Parachela</taxon>
        <taxon>Hypsibioidea</taxon>
        <taxon>Ramazzottiidae</taxon>
        <taxon>Ramazzottius</taxon>
    </lineage>
</organism>
<dbReference type="AlphaFoldDB" id="A0A1D1V4R5"/>
<feature type="region of interest" description="Disordered" evidence="1">
    <location>
        <begin position="1"/>
        <end position="67"/>
    </location>
</feature>
<feature type="compositionally biased region" description="Polar residues" evidence="1">
    <location>
        <begin position="1"/>
        <end position="23"/>
    </location>
</feature>
<dbReference type="Proteomes" id="UP000186922">
    <property type="component" value="Unassembled WGS sequence"/>
</dbReference>
<dbReference type="EMBL" id="BDGG01000002">
    <property type="protein sequence ID" value="GAU94637.1"/>
    <property type="molecule type" value="Genomic_DNA"/>
</dbReference>
<accession>A0A1D1V4R5</accession>
<feature type="compositionally biased region" description="Basic and acidic residues" evidence="1">
    <location>
        <begin position="57"/>
        <end position="67"/>
    </location>
</feature>
<name>A0A1D1V4R5_RAMVA</name>
<evidence type="ECO:0000313" key="3">
    <source>
        <dbReference type="Proteomes" id="UP000186922"/>
    </source>
</evidence>
<evidence type="ECO:0000256" key="1">
    <source>
        <dbReference type="SAM" id="MobiDB-lite"/>
    </source>
</evidence>
<sequence length="67" mass="7747">MRQESQRQSIKHNNYFKQSQLLQTRKGHTLQGALREGDQEVEGEVQNRQDSAGAPFEHVDSCHVRVK</sequence>
<proteinExistence type="predicted"/>
<protein>
    <submittedName>
        <fullName evidence="2">Uncharacterized protein</fullName>
    </submittedName>
</protein>
<reference evidence="2 3" key="1">
    <citation type="journal article" date="2016" name="Nat. Commun.">
        <title>Extremotolerant tardigrade genome and improved radiotolerance of human cultured cells by tardigrade-unique protein.</title>
        <authorList>
            <person name="Hashimoto T."/>
            <person name="Horikawa D.D."/>
            <person name="Saito Y."/>
            <person name="Kuwahara H."/>
            <person name="Kozuka-Hata H."/>
            <person name="Shin-I T."/>
            <person name="Minakuchi Y."/>
            <person name="Ohishi K."/>
            <person name="Motoyama A."/>
            <person name="Aizu T."/>
            <person name="Enomoto A."/>
            <person name="Kondo K."/>
            <person name="Tanaka S."/>
            <person name="Hara Y."/>
            <person name="Koshikawa S."/>
            <person name="Sagara H."/>
            <person name="Miura T."/>
            <person name="Yokobori S."/>
            <person name="Miyagawa K."/>
            <person name="Suzuki Y."/>
            <person name="Kubo T."/>
            <person name="Oyama M."/>
            <person name="Kohara Y."/>
            <person name="Fujiyama A."/>
            <person name="Arakawa K."/>
            <person name="Katayama T."/>
            <person name="Toyoda A."/>
            <person name="Kunieda T."/>
        </authorList>
    </citation>
    <scope>NUCLEOTIDE SEQUENCE [LARGE SCALE GENOMIC DNA]</scope>
    <source>
        <strain evidence="2 3">YOKOZUNA-1</strain>
    </source>
</reference>
<evidence type="ECO:0000313" key="2">
    <source>
        <dbReference type="EMBL" id="GAU94637.1"/>
    </source>
</evidence>
<keyword evidence="3" id="KW-1185">Reference proteome</keyword>